<feature type="transmembrane region" description="Helical" evidence="2">
    <location>
        <begin position="326"/>
        <end position="347"/>
    </location>
</feature>
<protein>
    <recommendedName>
        <fullName evidence="5">YibE/F family protein</fullName>
    </recommendedName>
</protein>
<feature type="compositionally biased region" description="Pro residues" evidence="1">
    <location>
        <begin position="402"/>
        <end position="419"/>
    </location>
</feature>
<evidence type="ECO:0000256" key="1">
    <source>
        <dbReference type="SAM" id="MobiDB-lite"/>
    </source>
</evidence>
<dbReference type="Pfam" id="PF07907">
    <property type="entry name" value="YibE_F"/>
    <property type="match status" value="1"/>
</dbReference>
<dbReference type="RefSeq" id="WP_203860085.1">
    <property type="nucleotide sequence ID" value="NZ_BAAAZQ010000006.1"/>
</dbReference>
<keyword evidence="2" id="KW-0472">Membrane</keyword>
<keyword evidence="2" id="KW-1133">Transmembrane helix</keyword>
<feature type="transmembrane region" description="Helical" evidence="2">
    <location>
        <begin position="171"/>
        <end position="191"/>
    </location>
</feature>
<evidence type="ECO:0000256" key="2">
    <source>
        <dbReference type="SAM" id="Phobius"/>
    </source>
</evidence>
<accession>A0ABQ4EVE2</accession>
<dbReference type="EMBL" id="BONX01000036">
    <property type="protein sequence ID" value="GIG98647.1"/>
    <property type="molecule type" value="Genomic_DNA"/>
</dbReference>
<dbReference type="Proteomes" id="UP000621500">
    <property type="component" value="Unassembled WGS sequence"/>
</dbReference>
<evidence type="ECO:0000313" key="3">
    <source>
        <dbReference type="EMBL" id="GIG98647.1"/>
    </source>
</evidence>
<name>A0ABQ4EVE2_9ACTN</name>
<comment type="caution">
    <text evidence="3">The sequence shown here is derived from an EMBL/GenBank/DDBJ whole genome shotgun (WGS) entry which is preliminary data.</text>
</comment>
<feature type="region of interest" description="Disordered" evidence="1">
    <location>
        <begin position="401"/>
        <end position="489"/>
    </location>
</feature>
<dbReference type="PANTHER" id="PTHR41771">
    <property type="entry name" value="MEMBRANE PROTEIN-RELATED"/>
    <property type="match status" value="1"/>
</dbReference>
<feature type="transmembrane region" description="Helical" evidence="2">
    <location>
        <begin position="226"/>
        <end position="247"/>
    </location>
</feature>
<evidence type="ECO:0008006" key="5">
    <source>
        <dbReference type="Google" id="ProtNLM"/>
    </source>
</evidence>
<feature type="transmembrane region" description="Helical" evidence="2">
    <location>
        <begin position="267"/>
        <end position="285"/>
    </location>
</feature>
<reference evidence="3 4" key="1">
    <citation type="submission" date="2021-01" db="EMBL/GenBank/DDBJ databases">
        <title>Whole genome shotgun sequence of Plantactinospora mayteni NBRC 109088.</title>
        <authorList>
            <person name="Komaki H."/>
            <person name="Tamura T."/>
        </authorList>
    </citation>
    <scope>NUCLEOTIDE SEQUENCE [LARGE SCALE GENOMIC DNA]</scope>
    <source>
        <strain evidence="3 4">NBRC 109088</strain>
    </source>
</reference>
<dbReference type="PANTHER" id="PTHR41771:SF1">
    <property type="entry name" value="MEMBRANE PROTEIN"/>
    <property type="match status" value="1"/>
</dbReference>
<feature type="transmembrane region" description="Helical" evidence="2">
    <location>
        <begin position="367"/>
        <end position="392"/>
    </location>
</feature>
<dbReference type="InterPro" id="IPR012507">
    <property type="entry name" value="YibE_F"/>
</dbReference>
<sequence>MSSEHAHSHLPRPGRPTSRAARRLSLALLIPAALLTLVSMVLLWPRDTPTPGPADGPIQVLGTVVAVQSTPCAAPPDGEELPTGAPTDCGTVTVDLTEGIGAGQRVSTDVPSGPGAIRVAAGDEVVLLYLEESPERQYSIIDHQRSTQLWLLGAVFALAVLAFGRWRGLSALAGLGLTFAVLLMFIVPAILDGRSPLLVAIVGAAAIMLTVLYLTHGFSMTTTVAVAGTLVSLTITAGLSAVATAATHLSGIADETSNYLSITQGEVNMRGLLLAGIVIGSLGVLDDVTVTQSATVSELALANPGYGFRRLYSAATRIGRAHIASVINTIVLAYAGASLPLMLLFAADTATPVGELLTSQLIAQELVRSAVGTIGLIAAVPITTALAALLAARRGIEEEAAPVPPIPASPTPDAAPPPAAAARHGATEVGEPPSTSTPTPTPAPAPAPAAAATPVGASSGPGSVTGAGGDTPENDPWMAFVDRHPDGKR</sequence>
<organism evidence="3 4">
    <name type="scientific">Plantactinospora mayteni</name>
    <dbReference type="NCBI Taxonomy" id="566021"/>
    <lineage>
        <taxon>Bacteria</taxon>
        <taxon>Bacillati</taxon>
        <taxon>Actinomycetota</taxon>
        <taxon>Actinomycetes</taxon>
        <taxon>Micromonosporales</taxon>
        <taxon>Micromonosporaceae</taxon>
        <taxon>Plantactinospora</taxon>
    </lineage>
</organism>
<proteinExistence type="predicted"/>
<feature type="transmembrane region" description="Helical" evidence="2">
    <location>
        <begin position="24"/>
        <end position="44"/>
    </location>
</feature>
<feature type="transmembrane region" description="Helical" evidence="2">
    <location>
        <begin position="197"/>
        <end position="214"/>
    </location>
</feature>
<feature type="transmembrane region" description="Helical" evidence="2">
    <location>
        <begin position="147"/>
        <end position="164"/>
    </location>
</feature>
<keyword evidence="4" id="KW-1185">Reference proteome</keyword>
<evidence type="ECO:0000313" key="4">
    <source>
        <dbReference type="Proteomes" id="UP000621500"/>
    </source>
</evidence>
<gene>
    <name evidence="3" type="ORF">Pma05_52200</name>
</gene>
<keyword evidence="2" id="KW-0812">Transmembrane</keyword>
<feature type="compositionally biased region" description="Low complexity" evidence="1">
    <location>
        <begin position="448"/>
        <end position="462"/>
    </location>
</feature>